<comment type="caution">
    <text evidence="1">The sequence shown here is derived from an EMBL/GenBank/DDBJ whole genome shotgun (WGS) entry which is preliminary data.</text>
</comment>
<accession>A0A7J7MLZ1</accession>
<protein>
    <submittedName>
        <fullName evidence="1">Uncharacterized protein</fullName>
    </submittedName>
</protein>
<name>A0A7J7MLZ1_9MAGN</name>
<dbReference type="Proteomes" id="UP000541444">
    <property type="component" value="Unassembled WGS sequence"/>
</dbReference>
<reference evidence="1 2" key="1">
    <citation type="journal article" date="2020" name="IScience">
        <title>Genome Sequencing of the Endangered Kingdonia uniflora (Circaeasteraceae, Ranunculales) Reveals Potential Mechanisms of Evolutionary Specialization.</title>
        <authorList>
            <person name="Sun Y."/>
            <person name="Deng T."/>
            <person name="Zhang A."/>
            <person name="Moore M.J."/>
            <person name="Landis J.B."/>
            <person name="Lin N."/>
            <person name="Zhang H."/>
            <person name="Zhang X."/>
            <person name="Huang J."/>
            <person name="Zhang X."/>
            <person name="Sun H."/>
            <person name="Wang H."/>
        </authorList>
    </citation>
    <scope>NUCLEOTIDE SEQUENCE [LARGE SCALE GENOMIC DNA]</scope>
    <source>
        <strain evidence="1">TB1705</strain>
        <tissue evidence="1">Leaf</tissue>
    </source>
</reference>
<sequence>MSNSTIWLQNHVIEIEYYRIQQLRSHNKLVNFDERKKILEVDNSEWEVWHQTLKKALVSEGIGDMGDPTFEKLF</sequence>
<keyword evidence="2" id="KW-1185">Reference proteome</keyword>
<dbReference type="AlphaFoldDB" id="A0A7J7MLZ1"/>
<evidence type="ECO:0000313" key="2">
    <source>
        <dbReference type="Proteomes" id="UP000541444"/>
    </source>
</evidence>
<gene>
    <name evidence="1" type="ORF">GIB67_039165</name>
</gene>
<evidence type="ECO:0000313" key="1">
    <source>
        <dbReference type="EMBL" id="KAF6155834.1"/>
    </source>
</evidence>
<organism evidence="1 2">
    <name type="scientific">Kingdonia uniflora</name>
    <dbReference type="NCBI Taxonomy" id="39325"/>
    <lineage>
        <taxon>Eukaryota</taxon>
        <taxon>Viridiplantae</taxon>
        <taxon>Streptophyta</taxon>
        <taxon>Embryophyta</taxon>
        <taxon>Tracheophyta</taxon>
        <taxon>Spermatophyta</taxon>
        <taxon>Magnoliopsida</taxon>
        <taxon>Ranunculales</taxon>
        <taxon>Circaeasteraceae</taxon>
        <taxon>Kingdonia</taxon>
    </lineage>
</organism>
<proteinExistence type="predicted"/>
<dbReference type="EMBL" id="JACGCM010001398">
    <property type="protein sequence ID" value="KAF6155834.1"/>
    <property type="molecule type" value="Genomic_DNA"/>
</dbReference>